<evidence type="ECO:0000313" key="2">
    <source>
        <dbReference type="EMBL" id="KAK5950117.1"/>
    </source>
</evidence>
<evidence type="ECO:0000256" key="1">
    <source>
        <dbReference type="SAM" id="MobiDB-lite"/>
    </source>
</evidence>
<feature type="region of interest" description="Disordered" evidence="1">
    <location>
        <begin position="22"/>
        <end position="94"/>
    </location>
</feature>
<dbReference type="AlphaFoldDB" id="A0AAN8I1W5"/>
<accession>A0AAN8I1W5</accession>
<comment type="caution">
    <text evidence="2">The sequence shown here is derived from an EMBL/GenBank/DDBJ whole genome shotgun (WGS) entry which is preliminary data.</text>
</comment>
<feature type="compositionally biased region" description="Basic and acidic residues" evidence="1">
    <location>
        <begin position="118"/>
        <end position="130"/>
    </location>
</feature>
<organism evidence="2 3">
    <name type="scientific">Knufia fluminis</name>
    <dbReference type="NCBI Taxonomy" id="191047"/>
    <lineage>
        <taxon>Eukaryota</taxon>
        <taxon>Fungi</taxon>
        <taxon>Dikarya</taxon>
        <taxon>Ascomycota</taxon>
        <taxon>Pezizomycotina</taxon>
        <taxon>Eurotiomycetes</taxon>
        <taxon>Chaetothyriomycetidae</taxon>
        <taxon>Chaetothyriales</taxon>
        <taxon>Trichomeriaceae</taxon>
        <taxon>Knufia</taxon>
    </lineage>
</organism>
<proteinExistence type="predicted"/>
<keyword evidence="3" id="KW-1185">Reference proteome</keyword>
<dbReference type="EMBL" id="JAKLMC020000029">
    <property type="protein sequence ID" value="KAK5950117.1"/>
    <property type="molecule type" value="Genomic_DNA"/>
</dbReference>
<feature type="region of interest" description="Disordered" evidence="1">
    <location>
        <begin position="116"/>
        <end position="136"/>
    </location>
</feature>
<name>A0AAN8I1W5_9EURO</name>
<sequence length="257" mass="28106">MLPPHGSRYGYPGTIVSLFTQTDDGDEINDNIDSRVLKSSGGPRAPNARHEEALRNESHPSIPPLDHGSHQDVASRAPLRGTNSRDTGPQPREASLPIVLSAASETIENAGTDTVATAKDHLDQSDDKQCRTGSKRLTRDQRRDILLMRRLGHKYEDIAKFLGVTQAGVQYTINTGRASPEHHKAGRKKQTRPDVPRHANGRKIRSDVGRSKRSALKGKHNEQLNHSSEDPMMTHAVAGITCQDSSMQTAAVQAIPD</sequence>
<feature type="region of interest" description="Disordered" evidence="1">
    <location>
        <begin position="175"/>
        <end position="231"/>
    </location>
</feature>
<dbReference type="Proteomes" id="UP001316803">
    <property type="component" value="Unassembled WGS sequence"/>
</dbReference>
<feature type="compositionally biased region" description="Basic and acidic residues" evidence="1">
    <location>
        <begin position="48"/>
        <end position="58"/>
    </location>
</feature>
<feature type="compositionally biased region" description="Basic and acidic residues" evidence="1">
    <location>
        <begin position="219"/>
        <end position="229"/>
    </location>
</feature>
<protein>
    <submittedName>
        <fullName evidence="2">Uncharacterized protein</fullName>
    </submittedName>
</protein>
<gene>
    <name evidence="2" type="ORF">OHC33_008832</name>
</gene>
<evidence type="ECO:0000313" key="3">
    <source>
        <dbReference type="Proteomes" id="UP001316803"/>
    </source>
</evidence>
<reference evidence="2 3" key="1">
    <citation type="submission" date="2022-12" db="EMBL/GenBank/DDBJ databases">
        <title>Genomic features and morphological characterization of a novel Knufia sp. strain isolated from spacecraft assembly facility.</title>
        <authorList>
            <person name="Teixeira M."/>
            <person name="Chander A.M."/>
            <person name="Stajich J.E."/>
            <person name="Venkateswaran K."/>
        </authorList>
    </citation>
    <scope>NUCLEOTIDE SEQUENCE [LARGE SCALE GENOMIC DNA]</scope>
    <source>
        <strain evidence="2 3">FJI-L2-BK-P2</strain>
    </source>
</reference>